<keyword evidence="10 12" id="KW-0472">Membrane</keyword>
<dbReference type="Proteomes" id="UP000885738">
    <property type="component" value="Unassembled WGS sequence"/>
</dbReference>
<dbReference type="GO" id="GO:0005886">
    <property type="term" value="C:plasma membrane"/>
    <property type="evidence" value="ECO:0007669"/>
    <property type="project" value="TreeGrafter"/>
</dbReference>
<dbReference type="InterPro" id="IPR044878">
    <property type="entry name" value="UbiA_sf"/>
</dbReference>
<dbReference type="Gene3D" id="1.10.357.140">
    <property type="entry name" value="UbiA prenyltransferase"/>
    <property type="match status" value="1"/>
</dbReference>
<dbReference type="GO" id="GO:0006744">
    <property type="term" value="P:ubiquinone biosynthetic process"/>
    <property type="evidence" value="ECO:0007669"/>
    <property type="project" value="UniProtKB-KW"/>
</dbReference>
<evidence type="ECO:0000256" key="5">
    <source>
        <dbReference type="ARBA" id="ARBA00022519"/>
    </source>
</evidence>
<keyword evidence="4" id="KW-1003">Cell membrane</keyword>
<dbReference type="EMBL" id="CP013015">
    <property type="protein sequence ID" value="AMM42121.1"/>
    <property type="molecule type" value="Genomic_DNA"/>
</dbReference>
<comment type="subcellular location">
    <subcellularLocation>
        <location evidence="2">Membrane</location>
        <topology evidence="2">Multi-pass membrane protein</topology>
    </subcellularLocation>
</comment>
<dbReference type="InterPro" id="IPR039653">
    <property type="entry name" value="Prenyltransferase"/>
</dbReference>
<dbReference type="OrthoDB" id="9782418at2"/>
<reference evidence="15" key="2">
    <citation type="journal article" date="2020" name="mSystems">
        <title>Genome- and Community-Level Interaction Insights into Carbon Utilization and Element Cycling Functions of Hydrothermarchaeota in Hydrothermal Sediment.</title>
        <authorList>
            <person name="Zhou Z."/>
            <person name="Liu Y."/>
            <person name="Xu W."/>
            <person name="Pan J."/>
            <person name="Luo Z.H."/>
            <person name="Li M."/>
        </authorList>
    </citation>
    <scope>NUCLEOTIDE SEQUENCE [LARGE SCALE GENOMIC DNA]</scope>
    <source>
        <strain evidence="15">HyVt-389</strain>
        <strain evidence="14">HyVt-45</strain>
    </source>
</reference>
<evidence type="ECO:0000256" key="8">
    <source>
        <dbReference type="ARBA" id="ARBA00022692"/>
    </source>
</evidence>
<evidence type="ECO:0000313" key="14">
    <source>
        <dbReference type="EMBL" id="HEB74650.1"/>
    </source>
</evidence>
<accession>A0A7C1ZPC3</accession>
<proteinExistence type="inferred from homology"/>
<sequence>MFKKIKIILEMIKFEHSIFALPFVYIGAFLAQRGFPPWDKLFWILVAVVSARSVAMAFNRLVDKDIDAQNPRTKDRTLPKGLLTPRWVIGFIIFCTFLFFVATYNLNRLVFYLSPVALFIITGYSYTKRFTWLTHLFLGIADGLAPLGGWLAIKPVFSIVPLWLFWGVAFWIAGFDILYSCLDYEFDKKQGLHSIPVRFGIKNSLYLSTFFHILTVICFYYVGKDAQLNLFYFYGLGVVSLLLLYEHLIIKPHDFSKLTMAFFTVNGVISISMFFIILVSLSCI</sequence>
<evidence type="ECO:0000256" key="7">
    <source>
        <dbReference type="ARBA" id="ARBA00022688"/>
    </source>
</evidence>
<dbReference type="Pfam" id="PF01040">
    <property type="entry name" value="UbiA"/>
    <property type="match status" value="1"/>
</dbReference>
<evidence type="ECO:0000256" key="10">
    <source>
        <dbReference type="ARBA" id="ARBA00023136"/>
    </source>
</evidence>
<evidence type="ECO:0000256" key="11">
    <source>
        <dbReference type="ARBA" id="ARBA00034524"/>
    </source>
</evidence>
<dbReference type="KEGG" id="daw:HS1_002339"/>
<dbReference type="FunFam" id="1.20.120.1780:FF:000001">
    <property type="entry name" value="4-hydroxybenzoate octaprenyltransferase"/>
    <property type="match status" value="1"/>
</dbReference>
<feature type="transmembrane region" description="Helical" evidence="12">
    <location>
        <begin position="83"/>
        <end position="103"/>
    </location>
</feature>
<dbReference type="CDD" id="cd13959">
    <property type="entry name" value="PT_UbiA_COQ2"/>
    <property type="match status" value="1"/>
</dbReference>
<comment type="similarity">
    <text evidence="3">Belongs to the UbiA prenyltransferase family.</text>
</comment>
<evidence type="ECO:0000313" key="16">
    <source>
        <dbReference type="Proteomes" id="UP000070560"/>
    </source>
</evidence>
<dbReference type="EMBL" id="DRIH01000228">
    <property type="protein sequence ID" value="HEC68427.1"/>
    <property type="molecule type" value="Genomic_DNA"/>
</dbReference>
<dbReference type="EMBL" id="DRKW01000325">
    <property type="protein sequence ID" value="HEB74650.1"/>
    <property type="molecule type" value="Genomic_DNA"/>
</dbReference>
<dbReference type="AlphaFoldDB" id="A0A7C1ZPC3"/>
<dbReference type="FunFam" id="1.10.357.140:FF:000008">
    <property type="entry name" value="4-hydroxybenzoate octaprenyltransferase"/>
    <property type="match status" value="1"/>
</dbReference>
<keyword evidence="5" id="KW-0997">Cell inner membrane</keyword>
<feature type="transmembrane region" description="Helical" evidence="12">
    <location>
        <begin position="12"/>
        <end position="35"/>
    </location>
</feature>
<protein>
    <recommendedName>
        <fullName evidence="11">4-hydroxybenzoate polyprenyltransferase</fullName>
        <ecNumber evidence="11">2.5.1.39</ecNumber>
    </recommendedName>
</protein>
<keyword evidence="16" id="KW-1185">Reference proteome</keyword>
<evidence type="ECO:0000256" key="6">
    <source>
        <dbReference type="ARBA" id="ARBA00022679"/>
    </source>
</evidence>
<evidence type="ECO:0000256" key="12">
    <source>
        <dbReference type="SAM" id="Phobius"/>
    </source>
</evidence>
<keyword evidence="7" id="KW-0831">Ubiquinone biosynthesis</keyword>
<comment type="cofactor">
    <cofactor evidence="1">
        <name>Mg(2+)</name>
        <dbReference type="ChEBI" id="CHEBI:18420"/>
    </cofactor>
</comment>
<feature type="transmembrane region" description="Helical" evidence="12">
    <location>
        <begin position="260"/>
        <end position="281"/>
    </location>
</feature>
<dbReference type="Proteomes" id="UP000070560">
    <property type="component" value="Chromosome"/>
</dbReference>
<dbReference type="InterPro" id="IPR000537">
    <property type="entry name" value="UbiA_prenyltransferase"/>
</dbReference>
<feature type="transmembrane region" description="Helical" evidence="12">
    <location>
        <begin position="133"/>
        <end position="153"/>
    </location>
</feature>
<keyword evidence="6 13" id="KW-0808">Transferase</keyword>
<organism evidence="15">
    <name type="scientific">Desulfofervidus auxilii</name>
    <dbReference type="NCBI Taxonomy" id="1621989"/>
    <lineage>
        <taxon>Bacteria</taxon>
        <taxon>Pseudomonadati</taxon>
        <taxon>Thermodesulfobacteriota</taxon>
        <taxon>Candidatus Desulfofervidia</taxon>
        <taxon>Candidatus Desulfofervidales</taxon>
        <taxon>Candidatus Desulfofervidaceae</taxon>
        <taxon>Candidatus Desulfofervidus</taxon>
    </lineage>
</organism>
<dbReference type="PANTHER" id="PTHR11048">
    <property type="entry name" value="PRENYLTRANSFERASES"/>
    <property type="match status" value="1"/>
</dbReference>
<feature type="transmembrane region" description="Helical" evidence="12">
    <location>
        <begin position="229"/>
        <end position="248"/>
    </location>
</feature>
<dbReference type="NCBIfam" id="TIGR01475">
    <property type="entry name" value="ubiA_other"/>
    <property type="match status" value="1"/>
</dbReference>
<dbReference type="Proteomes" id="UP000886268">
    <property type="component" value="Unassembled WGS sequence"/>
</dbReference>
<feature type="transmembrane region" description="Helical" evidence="12">
    <location>
        <begin position="159"/>
        <end position="182"/>
    </location>
</feature>
<dbReference type="Gene3D" id="1.20.120.1780">
    <property type="entry name" value="UbiA prenyltransferase"/>
    <property type="match status" value="1"/>
</dbReference>
<evidence type="ECO:0000256" key="9">
    <source>
        <dbReference type="ARBA" id="ARBA00022989"/>
    </source>
</evidence>
<feature type="transmembrane region" description="Helical" evidence="12">
    <location>
        <begin position="203"/>
        <end position="223"/>
    </location>
</feature>
<dbReference type="GO" id="GO:0008412">
    <property type="term" value="F:4-hydroxybenzoate polyprenyltransferase activity"/>
    <property type="evidence" value="ECO:0007669"/>
    <property type="project" value="UniProtKB-EC"/>
</dbReference>
<evidence type="ECO:0000256" key="1">
    <source>
        <dbReference type="ARBA" id="ARBA00001946"/>
    </source>
</evidence>
<keyword evidence="8 12" id="KW-0812">Transmembrane</keyword>
<name>A0A7C1ZPC3_DESA2</name>
<keyword evidence="9 12" id="KW-1133">Transmembrane helix</keyword>
<reference evidence="13 16" key="1">
    <citation type="submission" date="2015-10" db="EMBL/GenBank/DDBJ databases">
        <title>Candidatus Desulfofervidus auxilii, a hydrogenotrophic sulfate-reducing bacterium involved in the thermophilic anaerobic oxidation of methane.</title>
        <authorList>
            <person name="Krukenberg V."/>
            <person name="Richter M."/>
            <person name="Wegener G."/>
        </authorList>
    </citation>
    <scope>NUCLEOTIDE SEQUENCE [LARGE SCALE GENOMIC DNA]</scope>
    <source>
        <strain evidence="13 16">HS1</strain>
    </source>
</reference>
<dbReference type="PANTHER" id="PTHR11048:SF28">
    <property type="entry name" value="4-HYDROXYBENZOATE POLYPRENYLTRANSFERASE, MITOCHONDRIAL"/>
    <property type="match status" value="1"/>
</dbReference>
<evidence type="ECO:0000256" key="3">
    <source>
        <dbReference type="ARBA" id="ARBA00005985"/>
    </source>
</evidence>
<evidence type="ECO:0000313" key="15">
    <source>
        <dbReference type="EMBL" id="HEC68427.1"/>
    </source>
</evidence>
<gene>
    <name evidence="15" type="ORF">ENI35_06435</name>
    <name evidence="14" type="ORF">ENJ03_05460</name>
    <name evidence="13" type="ORF">HS1_002339</name>
</gene>
<feature type="transmembrane region" description="Helical" evidence="12">
    <location>
        <begin position="41"/>
        <end position="62"/>
    </location>
</feature>
<dbReference type="InterPro" id="IPR006371">
    <property type="entry name" value="Polyprenyltransferase_UbiA-li"/>
</dbReference>
<evidence type="ECO:0000256" key="4">
    <source>
        <dbReference type="ARBA" id="ARBA00022475"/>
    </source>
</evidence>
<evidence type="ECO:0000256" key="2">
    <source>
        <dbReference type="ARBA" id="ARBA00004141"/>
    </source>
</evidence>
<evidence type="ECO:0000313" key="13">
    <source>
        <dbReference type="EMBL" id="AMM42121.1"/>
    </source>
</evidence>
<dbReference type="EC" id="2.5.1.39" evidence="11"/>
<dbReference type="RefSeq" id="WP_066065749.1">
    <property type="nucleotide sequence ID" value="NZ_CP013015.1"/>
</dbReference>